<sequence length="235" mass="26523">MGEVYPLNYVAEDELRTGAVVEIVSTIMRETGQNVNPRNIRVINWARSLYDVATYPNTAIFSVARTPERDKKYKWVGPVAELNIGLIAKKADNIIIENEQDVGKYKIGIVRGSAPEHILISKYGMKASQLNQLKDDLTQFKMLDADRVDLITQADTSASSGLQQAGLDPGLFEMVYVLQHVDLYIAFNPKTDDMLIEKIQKALLSLKEKLANGVSRYDEIMNLYYGENRISIRSY</sequence>
<dbReference type="SUPFAM" id="SSF53850">
    <property type="entry name" value="Periplasmic binding protein-like II"/>
    <property type="match status" value="1"/>
</dbReference>
<accession>A0ABM8B5R8</accession>
<reference evidence="2 3" key="1">
    <citation type="submission" date="2022-08" db="EMBL/GenBank/DDBJ databases">
        <title>Genome Sequence of the sulphate-reducing bacterium, Pseudodesulfovibrio sp. SYK.</title>
        <authorList>
            <person name="Kondo R."/>
            <person name="Kataoka T."/>
        </authorList>
    </citation>
    <scope>NUCLEOTIDE SEQUENCE [LARGE SCALE GENOMIC DNA]</scope>
    <source>
        <strain evidence="2 3">SYK</strain>
    </source>
</reference>
<dbReference type="PANTHER" id="PTHR38834">
    <property type="entry name" value="PERIPLASMIC SUBSTRATE BINDING PROTEIN FAMILY 3"/>
    <property type="match status" value="1"/>
</dbReference>
<dbReference type="Gene3D" id="3.40.190.10">
    <property type="entry name" value="Periplasmic binding protein-like II"/>
    <property type="match status" value="2"/>
</dbReference>
<feature type="domain" description="Solute-binding protein family 3/N-terminal" evidence="1">
    <location>
        <begin position="3"/>
        <end position="209"/>
    </location>
</feature>
<dbReference type="PANTHER" id="PTHR38834:SF3">
    <property type="entry name" value="SOLUTE-BINDING PROTEIN FAMILY 3_N-TERMINAL DOMAIN-CONTAINING PROTEIN"/>
    <property type="match status" value="1"/>
</dbReference>
<organism evidence="2 3">
    <name type="scientific">Pseudodesulfovibrio nedwellii</name>
    <dbReference type="NCBI Taxonomy" id="2973072"/>
    <lineage>
        <taxon>Bacteria</taxon>
        <taxon>Pseudomonadati</taxon>
        <taxon>Thermodesulfobacteriota</taxon>
        <taxon>Desulfovibrionia</taxon>
        <taxon>Desulfovibrionales</taxon>
        <taxon>Desulfovibrionaceae</taxon>
    </lineage>
</organism>
<dbReference type="EMBL" id="AP026709">
    <property type="protein sequence ID" value="BDQ39085.1"/>
    <property type="molecule type" value="Genomic_DNA"/>
</dbReference>
<keyword evidence="3" id="KW-1185">Reference proteome</keyword>
<protein>
    <submittedName>
        <fullName evidence="2">Amino acid ABC transporter substrate-binding protein</fullName>
    </submittedName>
</protein>
<dbReference type="Pfam" id="PF00497">
    <property type="entry name" value="SBP_bac_3"/>
    <property type="match status" value="1"/>
</dbReference>
<name>A0ABM8B5R8_9BACT</name>
<gene>
    <name evidence="2" type="ORF">SYK_34450</name>
</gene>
<dbReference type="Proteomes" id="UP001317742">
    <property type="component" value="Chromosome"/>
</dbReference>
<evidence type="ECO:0000313" key="2">
    <source>
        <dbReference type="EMBL" id="BDQ39085.1"/>
    </source>
</evidence>
<evidence type="ECO:0000313" key="3">
    <source>
        <dbReference type="Proteomes" id="UP001317742"/>
    </source>
</evidence>
<dbReference type="InterPro" id="IPR001638">
    <property type="entry name" value="Solute-binding_3/MltF_N"/>
</dbReference>
<evidence type="ECO:0000259" key="1">
    <source>
        <dbReference type="Pfam" id="PF00497"/>
    </source>
</evidence>
<proteinExistence type="predicted"/>